<evidence type="ECO:0000313" key="3">
    <source>
        <dbReference type="Proteomes" id="UP001596548"/>
    </source>
</evidence>
<feature type="domain" description="VOC" evidence="1">
    <location>
        <begin position="7"/>
        <end position="137"/>
    </location>
</feature>
<protein>
    <submittedName>
        <fullName evidence="2">VOC family protein</fullName>
    </submittedName>
</protein>
<reference evidence="3" key="1">
    <citation type="journal article" date="2019" name="Int. J. Syst. Evol. Microbiol.">
        <title>The Global Catalogue of Microorganisms (GCM) 10K type strain sequencing project: providing services to taxonomists for standard genome sequencing and annotation.</title>
        <authorList>
            <consortium name="The Broad Institute Genomics Platform"/>
            <consortium name="The Broad Institute Genome Sequencing Center for Infectious Disease"/>
            <person name="Wu L."/>
            <person name="Ma J."/>
        </authorList>
    </citation>
    <scope>NUCLEOTIDE SEQUENCE [LARGE SCALE GENOMIC DNA]</scope>
    <source>
        <strain evidence="3">XZYJT-10</strain>
    </source>
</reference>
<keyword evidence="3" id="KW-1185">Reference proteome</keyword>
<dbReference type="EMBL" id="JBHTBJ010000016">
    <property type="protein sequence ID" value="MFC7276614.1"/>
    <property type="molecule type" value="Genomic_DNA"/>
</dbReference>
<organism evidence="2 3">
    <name type="scientific">Paractinoplanes rhizophilus</name>
    <dbReference type="NCBI Taxonomy" id="1416877"/>
    <lineage>
        <taxon>Bacteria</taxon>
        <taxon>Bacillati</taxon>
        <taxon>Actinomycetota</taxon>
        <taxon>Actinomycetes</taxon>
        <taxon>Micromonosporales</taxon>
        <taxon>Micromonosporaceae</taxon>
        <taxon>Paractinoplanes</taxon>
    </lineage>
</organism>
<dbReference type="PROSITE" id="PS51819">
    <property type="entry name" value="VOC"/>
    <property type="match status" value="1"/>
</dbReference>
<dbReference type="InterPro" id="IPR037523">
    <property type="entry name" value="VOC_core"/>
</dbReference>
<dbReference type="Pfam" id="PF00903">
    <property type="entry name" value="Glyoxalase"/>
    <property type="match status" value="1"/>
</dbReference>
<evidence type="ECO:0000259" key="1">
    <source>
        <dbReference type="PROSITE" id="PS51819"/>
    </source>
</evidence>
<dbReference type="InterPro" id="IPR004360">
    <property type="entry name" value="Glyas_Fos-R_dOase_dom"/>
</dbReference>
<sequence length="145" mass="15928">MTTFPAAVHHVALTVTDLAVSRPWYRRLLGTEPVIDEDVPALPGHHKGFHHTVFVLPSGDVLALHTHAATDGSDRFDEYRPGLDHIGFRCRDRDELDQLEAHLDGLGLPHGGIAEDGLGAGLSFRDPDDIALEFWAPRTPEEAAR</sequence>
<accession>A0ABW2HY94</accession>
<gene>
    <name evidence="2" type="ORF">ACFQS1_21695</name>
</gene>
<dbReference type="Proteomes" id="UP001596548">
    <property type="component" value="Unassembled WGS sequence"/>
</dbReference>
<evidence type="ECO:0000313" key="2">
    <source>
        <dbReference type="EMBL" id="MFC7276614.1"/>
    </source>
</evidence>
<dbReference type="Gene3D" id="3.10.180.10">
    <property type="entry name" value="2,3-Dihydroxybiphenyl 1,2-Dioxygenase, domain 1"/>
    <property type="match status" value="1"/>
</dbReference>
<dbReference type="InterPro" id="IPR029068">
    <property type="entry name" value="Glyas_Bleomycin-R_OHBP_Dase"/>
</dbReference>
<name>A0ABW2HY94_9ACTN</name>
<dbReference type="RefSeq" id="WP_378971163.1">
    <property type="nucleotide sequence ID" value="NZ_JBHTBJ010000016.1"/>
</dbReference>
<dbReference type="SUPFAM" id="SSF54593">
    <property type="entry name" value="Glyoxalase/Bleomycin resistance protein/Dihydroxybiphenyl dioxygenase"/>
    <property type="match status" value="1"/>
</dbReference>
<proteinExistence type="predicted"/>
<comment type="caution">
    <text evidence="2">The sequence shown here is derived from an EMBL/GenBank/DDBJ whole genome shotgun (WGS) entry which is preliminary data.</text>
</comment>